<accession>A0A914KSQ9</accession>
<name>A0A914KSQ9_MELIC</name>
<evidence type="ECO:0000313" key="2">
    <source>
        <dbReference type="WBParaSite" id="Minc3s00099g04515"/>
    </source>
</evidence>
<dbReference type="AlphaFoldDB" id="A0A914KSQ9"/>
<proteinExistence type="predicted"/>
<evidence type="ECO:0000313" key="1">
    <source>
        <dbReference type="Proteomes" id="UP000887563"/>
    </source>
</evidence>
<sequence length="164" mass="19683">MSVPSLLFSGEEDNEEFSLLNEIHHNQIQSLIDLHKIPDELWLTRKRIEAGVLEQKKQREMLTNIQERLAQCRLERTRNLKRIIERPRSQSPPSERLVPTIILPERPSTSQYRKQQNINNIEDALFITNKNLWEEEKEEHQTENQFRHFFILNFIKKFLKKGIV</sequence>
<dbReference type="WBParaSite" id="Minc3s00099g04515">
    <property type="protein sequence ID" value="Minc3s00099g04515"/>
    <property type="gene ID" value="Minc3s00099g04515"/>
</dbReference>
<dbReference type="Proteomes" id="UP000887563">
    <property type="component" value="Unplaced"/>
</dbReference>
<protein>
    <submittedName>
        <fullName evidence="2">Uncharacterized protein</fullName>
    </submittedName>
</protein>
<keyword evidence="1" id="KW-1185">Reference proteome</keyword>
<organism evidence="1 2">
    <name type="scientific">Meloidogyne incognita</name>
    <name type="common">Southern root-knot nematode worm</name>
    <name type="synonym">Oxyuris incognita</name>
    <dbReference type="NCBI Taxonomy" id="6306"/>
    <lineage>
        <taxon>Eukaryota</taxon>
        <taxon>Metazoa</taxon>
        <taxon>Ecdysozoa</taxon>
        <taxon>Nematoda</taxon>
        <taxon>Chromadorea</taxon>
        <taxon>Rhabditida</taxon>
        <taxon>Tylenchina</taxon>
        <taxon>Tylenchomorpha</taxon>
        <taxon>Tylenchoidea</taxon>
        <taxon>Meloidogynidae</taxon>
        <taxon>Meloidogyninae</taxon>
        <taxon>Meloidogyne</taxon>
        <taxon>Meloidogyne incognita group</taxon>
    </lineage>
</organism>
<reference evidence="2" key="1">
    <citation type="submission" date="2022-11" db="UniProtKB">
        <authorList>
            <consortium name="WormBaseParasite"/>
        </authorList>
    </citation>
    <scope>IDENTIFICATION</scope>
</reference>